<keyword evidence="4" id="KW-0964">Secreted</keyword>
<comment type="catalytic activity">
    <reaction evidence="6">
        <text>3-phenylpyruvate = enol-phenylpyruvate</text>
        <dbReference type="Rhea" id="RHEA:17097"/>
        <dbReference type="ChEBI" id="CHEBI:16815"/>
        <dbReference type="ChEBI" id="CHEBI:18005"/>
        <dbReference type="EC" id="5.3.2.1"/>
    </reaction>
</comment>
<dbReference type="GO" id="GO:0005125">
    <property type="term" value="F:cytokine activity"/>
    <property type="evidence" value="ECO:0007669"/>
    <property type="project" value="UniProtKB-KW"/>
</dbReference>
<evidence type="ECO:0000256" key="8">
    <source>
        <dbReference type="ARBA" id="ARBA00038932"/>
    </source>
</evidence>
<evidence type="ECO:0000256" key="4">
    <source>
        <dbReference type="ARBA" id="ARBA00022525"/>
    </source>
</evidence>
<dbReference type="Proteomes" id="UP000663870">
    <property type="component" value="Unassembled WGS sequence"/>
</dbReference>
<comment type="similarity">
    <text evidence="2">Belongs to the MIF family.</text>
</comment>
<evidence type="ECO:0000313" key="14">
    <source>
        <dbReference type="EMBL" id="CAF1583145.1"/>
    </source>
</evidence>
<name>A0A815ZGC5_9BILA</name>
<evidence type="ECO:0000256" key="9">
    <source>
        <dbReference type="ARBA" id="ARBA00039086"/>
    </source>
</evidence>
<evidence type="ECO:0000256" key="10">
    <source>
        <dbReference type="ARBA" id="ARBA00041631"/>
    </source>
</evidence>
<evidence type="ECO:0000256" key="7">
    <source>
        <dbReference type="ARBA" id="ARBA00036823"/>
    </source>
</evidence>
<dbReference type="GO" id="GO:0004167">
    <property type="term" value="F:dopachrome isomerase activity"/>
    <property type="evidence" value="ECO:0007669"/>
    <property type="project" value="UniProtKB-EC"/>
</dbReference>
<gene>
    <name evidence="14" type="ORF">JXQ802_LOCUS46445</name>
    <name evidence="13" type="ORF">PYM288_LOCUS25373</name>
</gene>
<dbReference type="InterPro" id="IPR014347">
    <property type="entry name" value="Tautomerase/MIF_sf"/>
</dbReference>
<proteinExistence type="inferred from homology"/>
<dbReference type="EMBL" id="CAJNOL010004194">
    <property type="protein sequence ID" value="CAF1583145.1"/>
    <property type="molecule type" value="Genomic_DNA"/>
</dbReference>
<dbReference type="PANTHER" id="PTHR11954">
    <property type="entry name" value="D-DOPACHROME DECARBOXYLASE"/>
    <property type="match status" value="1"/>
</dbReference>
<keyword evidence="15" id="KW-1185">Reference proteome</keyword>
<comment type="catalytic activity">
    <reaction evidence="7">
        <text>L-dopachrome = 5,6-dihydroxyindole-2-carboxylate</text>
        <dbReference type="Rhea" id="RHEA:13041"/>
        <dbReference type="ChEBI" id="CHEBI:16875"/>
        <dbReference type="ChEBI" id="CHEBI:57509"/>
        <dbReference type="EC" id="5.3.3.12"/>
    </reaction>
</comment>
<dbReference type="Proteomes" id="UP000663854">
    <property type="component" value="Unassembled WGS sequence"/>
</dbReference>
<evidence type="ECO:0000256" key="3">
    <source>
        <dbReference type="ARBA" id="ARBA00022514"/>
    </source>
</evidence>
<evidence type="ECO:0000256" key="12">
    <source>
        <dbReference type="ARBA" id="ARBA00042730"/>
    </source>
</evidence>
<sequence length="113" mass="12526">MPALTVQTNIADNEITNDFLKQLSAKVAQVLGKSEEYVTVHVSSGQKLLFSGTNDPAAIMELTSIGLPTNQTGKITKEIMNLFEKKLNIKADRMYLKFTNLANNMMGWNKGTF</sequence>
<evidence type="ECO:0000313" key="15">
    <source>
        <dbReference type="Proteomes" id="UP000663870"/>
    </source>
</evidence>
<accession>A0A815ZGC5</accession>
<dbReference type="GO" id="GO:0050178">
    <property type="term" value="F:phenylpyruvate tautomerase activity"/>
    <property type="evidence" value="ECO:0007669"/>
    <property type="project" value="UniProtKB-EC"/>
</dbReference>
<evidence type="ECO:0000256" key="5">
    <source>
        <dbReference type="ARBA" id="ARBA00023235"/>
    </source>
</evidence>
<dbReference type="EC" id="5.3.3.12" evidence="8"/>
<protein>
    <recommendedName>
        <fullName evidence="12">L-dopachrome isomerase</fullName>
        <ecNumber evidence="9">5.3.2.1</ecNumber>
        <ecNumber evidence="8">5.3.3.12</ecNumber>
    </recommendedName>
    <alternativeName>
        <fullName evidence="10">L-dopachrome tautomerase</fullName>
    </alternativeName>
    <alternativeName>
        <fullName evidence="11">Phenylpyruvate tautomerase</fullName>
    </alternativeName>
</protein>
<dbReference type="PANTHER" id="PTHR11954:SF6">
    <property type="entry name" value="MACROPHAGE MIGRATION INHIBITORY FACTOR"/>
    <property type="match status" value="1"/>
</dbReference>
<evidence type="ECO:0000256" key="2">
    <source>
        <dbReference type="ARBA" id="ARBA00005851"/>
    </source>
</evidence>
<keyword evidence="3" id="KW-0202">Cytokine</keyword>
<dbReference type="AlphaFoldDB" id="A0A815ZGC5"/>
<evidence type="ECO:0000256" key="1">
    <source>
        <dbReference type="ARBA" id="ARBA00004613"/>
    </source>
</evidence>
<evidence type="ECO:0000256" key="6">
    <source>
        <dbReference type="ARBA" id="ARBA00036735"/>
    </source>
</evidence>
<evidence type="ECO:0000313" key="13">
    <source>
        <dbReference type="EMBL" id="CAF1210922.1"/>
    </source>
</evidence>
<keyword evidence="5" id="KW-0413">Isomerase</keyword>
<evidence type="ECO:0000256" key="11">
    <source>
        <dbReference type="ARBA" id="ARBA00041912"/>
    </source>
</evidence>
<dbReference type="GO" id="GO:0005615">
    <property type="term" value="C:extracellular space"/>
    <property type="evidence" value="ECO:0007669"/>
    <property type="project" value="UniProtKB-KW"/>
</dbReference>
<dbReference type="Pfam" id="PF01187">
    <property type="entry name" value="MIF"/>
    <property type="match status" value="1"/>
</dbReference>
<dbReference type="InterPro" id="IPR001398">
    <property type="entry name" value="Macrophage_inhib_fac"/>
</dbReference>
<organism evidence="14 15">
    <name type="scientific">Rotaria sordida</name>
    <dbReference type="NCBI Taxonomy" id="392033"/>
    <lineage>
        <taxon>Eukaryota</taxon>
        <taxon>Metazoa</taxon>
        <taxon>Spiralia</taxon>
        <taxon>Gnathifera</taxon>
        <taxon>Rotifera</taxon>
        <taxon>Eurotatoria</taxon>
        <taxon>Bdelloidea</taxon>
        <taxon>Philodinida</taxon>
        <taxon>Philodinidae</taxon>
        <taxon>Rotaria</taxon>
    </lineage>
</organism>
<reference evidence="14" key="1">
    <citation type="submission" date="2021-02" db="EMBL/GenBank/DDBJ databases">
        <authorList>
            <person name="Nowell W R."/>
        </authorList>
    </citation>
    <scope>NUCLEOTIDE SEQUENCE</scope>
</reference>
<comment type="caution">
    <text evidence="14">The sequence shown here is derived from an EMBL/GenBank/DDBJ whole genome shotgun (WGS) entry which is preliminary data.</text>
</comment>
<dbReference type="SUPFAM" id="SSF55331">
    <property type="entry name" value="Tautomerase/MIF"/>
    <property type="match status" value="1"/>
</dbReference>
<dbReference type="Gene3D" id="3.30.429.10">
    <property type="entry name" value="Macrophage Migration Inhibitory Factor"/>
    <property type="match status" value="1"/>
</dbReference>
<dbReference type="EMBL" id="CAJNOH010001379">
    <property type="protein sequence ID" value="CAF1210922.1"/>
    <property type="molecule type" value="Genomic_DNA"/>
</dbReference>
<comment type="subcellular location">
    <subcellularLocation>
        <location evidence="1">Secreted</location>
    </subcellularLocation>
</comment>
<dbReference type="EC" id="5.3.2.1" evidence="9"/>